<keyword evidence="3" id="KW-1185">Reference proteome</keyword>
<evidence type="ECO:0008006" key="4">
    <source>
        <dbReference type="Google" id="ProtNLM"/>
    </source>
</evidence>
<feature type="transmembrane region" description="Helical" evidence="1">
    <location>
        <begin position="199"/>
        <end position="220"/>
    </location>
</feature>
<dbReference type="RefSeq" id="WP_311426270.1">
    <property type="nucleotide sequence ID" value="NZ_JAVRIA010000001.1"/>
</dbReference>
<keyword evidence="1" id="KW-0472">Membrane</keyword>
<protein>
    <recommendedName>
        <fullName evidence="4">RDD domain-containing protein</fullName>
    </recommendedName>
</protein>
<evidence type="ECO:0000313" key="3">
    <source>
        <dbReference type="Proteomes" id="UP001259492"/>
    </source>
</evidence>
<gene>
    <name evidence="2" type="ORF">RM697_02520</name>
</gene>
<name>A0ABU2YIA7_9FLAO</name>
<reference evidence="2 3" key="1">
    <citation type="submission" date="2023-09" db="EMBL/GenBank/DDBJ databases">
        <authorList>
            <person name="Rey-Velasco X."/>
        </authorList>
    </citation>
    <scope>NUCLEOTIDE SEQUENCE [LARGE SCALE GENOMIC DNA]</scope>
    <source>
        <strain evidence="2 3">W332</strain>
    </source>
</reference>
<feature type="transmembrane region" description="Helical" evidence="1">
    <location>
        <begin position="12"/>
        <end position="32"/>
    </location>
</feature>
<evidence type="ECO:0000256" key="1">
    <source>
        <dbReference type="SAM" id="Phobius"/>
    </source>
</evidence>
<dbReference type="EMBL" id="JAVRIA010000001">
    <property type="protein sequence ID" value="MDT0557505.1"/>
    <property type="molecule type" value="Genomic_DNA"/>
</dbReference>
<keyword evidence="1" id="KW-0812">Transmembrane</keyword>
<evidence type="ECO:0000313" key="2">
    <source>
        <dbReference type="EMBL" id="MDT0557505.1"/>
    </source>
</evidence>
<keyword evidence="1" id="KW-1133">Transmembrane helix</keyword>
<comment type="caution">
    <text evidence="2">The sequence shown here is derived from an EMBL/GenBank/DDBJ whole genome shotgun (WGS) entry which is preliminary data.</text>
</comment>
<feature type="transmembrane region" description="Helical" evidence="1">
    <location>
        <begin position="232"/>
        <end position="254"/>
    </location>
</feature>
<dbReference type="Proteomes" id="UP001259492">
    <property type="component" value="Unassembled WGS sequence"/>
</dbReference>
<sequence>MIRQNPFSLYDFLGYFIPGATLIYLMLFFSNLDSSEYAWDFNNVVGSDNVSIQNYLFFIIISYAVGHLINFLSSILVERYGNWMYDYPSKYLLKIHKKFSFKTITIKRIGIFISILPVSILDLLLGQLFNFKNLYVQHLDDFLIHGIKTKSSKILTELIPEDESNNLPESINDYDFFRILHHYAFEHTKSHQFKMVNYVVLYGFLRSLTFICVIIFWYLVYLQLFEQNEFIFAYHYLIISLCSYIFFMAFMKFYRRYTLEALMIIAIENKKE</sequence>
<feature type="transmembrane region" description="Helical" evidence="1">
    <location>
        <begin position="52"/>
        <end position="77"/>
    </location>
</feature>
<proteinExistence type="predicted"/>
<organism evidence="2 3">
    <name type="scientific">Microcosmobacter mediterraneus</name>
    <dbReference type="NCBI Taxonomy" id="3075607"/>
    <lineage>
        <taxon>Bacteria</taxon>
        <taxon>Pseudomonadati</taxon>
        <taxon>Bacteroidota</taxon>
        <taxon>Flavobacteriia</taxon>
        <taxon>Flavobacteriales</taxon>
        <taxon>Flavobacteriaceae</taxon>
        <taxon>Microcosmobacter</taxon>
    </lineage>
</organism>
<accession>A0ABU2YIA7</accession>